<dbReference type="InterPro" id="IPR004299">
    <property type="entry name" value="MBOAT_fam"/>
</dbReference>
<gene>
    <name evidence="12" type="ORF">VFPBJ_09486</name>
</gene>
<evidence type="ECO:0000256" key="10">
    <source>
        <dbReference type="SAM" id="MobiDB-lite"/>
    </source>
</evidence>
<comment type="function">
    <text evidence="9">Sterol O-acyltransferase that catalyzes the formation of stery esters.</text>
</comment>
<evidence type="ECO:0000256" key="4">
    <source>
        <dbReference type="ARBA" id="ARBA00022692"/>
    </source>
</evidence>
<dbReference type="GO" id="GO:0005789">
    <property type="term" value="C:endoplasmic reticulum membrane"/>
    <property type="evidence" value="ECO:0007669"/>
    <property type="project" value="UniProtKB-SubCell"/>
</dbReference>
<feature type="transmembrane region" description="Helical" evidence="11">
    <location>
        <begin position="255"/>
        <end position="278"/>
    </location>
</feature>
<evidence type="ECO:0000256" key="1">
    <source>
        <dbReference type="ARBA" id="ARBA00004477"/>
    </source>
</evidence>
<dbReference type="InterPro" id="IPR014371">
    <property type="entry name" value="Oat_ACAT_DAG_ARE"/>
</dbReference>
<feature type="compositionally biased region" description="Low complexity" evidence="10">
    <location>
        <begin position="76"/>
        <end position="87"/>
    </location>
</feature>
<dbReference type="Proteomes" id="UP000078240">
    <property type="component" value="Unassembled WGS sequence"/>
</dbReference>
<feature type="transmembrane region" description="Helical" evidence="11">
    <location>
        <begin position="461"/>
        <end position="482"/>
    </location>
</feature>
<proteinExistence type="inferred from homology"/>
<feature type="transmembrane region" description="Helical" evidence="11">
    <location>
        <begin position="180"/>
        <end position="201"/>
    </location>
</feature>
<feature type="compositionally biased region" description="Polar residues" evidence="10">
    <location>
        <begin position="54"/>
        <end position="63"/>
    </location>
</feature>
<dbReference type="PANTHER" id="PTHR10408">
    <property type="entry name" value="STEROL O-ACYLTRANSFERASE"/>
    <property type="match status" value="1"/>
</dbReference>
<comment type="subcellular location">
    <subcellularLocation>
        <location evidence="1">Endoplasmic reticulum membrane</location>
        <topology evidence="1">Multi-pass membrane protein</topology>
    </subcellularLocation>
</comment>
<feature type="region of interest" description="Disordered" evidence="10">
    <location>
        <begin position="1"/>
        <end position="107"/>
    </location>
</feature>
<dbReference type="AlphaFoldDB" id="A0A179GDQ8"/>
<comment type="caution">
    <text evidence="12">The sequence shown here is derived from an EMBL/GenBank/DDBJ whole genome shotgun (WGS) entry which is preliminary data.</text>
</comment>
<name>A0A179GDQ8_PURLI</name>
<dbReference type="GO" id="GO:0008204">
    <property type="term" value="P:ergosterol metabolic process"/>
    <property type="evidence" value="ECO:0007669"/>
    <property type="project" value="TreeGrafter"/>
</dbReference>
<reference evidence="12 13" key="1">
    <citation type="submission" date="2016-01" db="EMBL/GenBank/DDBJ databases">
        <title>Biosynthesis of antibiotic leucinostatins and their inhibition on Phytophthora in bio-control Purpureocillium lilacinum.</title>
        <authorList>
            <person name="Wang G."/>
            <person name="Liu Z."/>
            <person name="Lin R."/>
            <person name="Li E."/>
            <person name="Mao Z."/>
            <person name="Ling J."/>
            <person name="Yin W."/>
            <person name="Xie B."/>
        </authorList>
    </citation>
    <scope>NUCLEOTIDE SEQUENCE [LARGE SCALE GENOMIC DNA]</scope>
    <source>
        <strain evidence="12">PLBJ-1</strain>
    </source>
</reference>
<evidence type="ECO:0000256" key="8">
    <source>
        <dbReference type="ARBA" id="ARBA00023315"/>
    </source>
</evidence>
<dbReference type="Pfam" id="PF03062">
    <property type="entry name" value="MBOAT"/>
    <property type="match status" value="1"/>
</dbReference>
<evidence type="ECO:0000313" key="12">
    <source>
        <dbReference type="EMBL" id="OAQ75513.1"/>
    </source>
</evidence>
<dbReference type="PANTHER" id="PTHR10408:SF23">
    <property type="entry name" value="STEROL O-ACYLTRANSFERASE 1-RELATED"/>
    <property type="match status" value="1"/>
</dbReference>
<accession>A0A179GDQ8</accession>
<dbReference type="EMBL" id="LSBH01000008">
    <property type="protein sequence ID" value="OAQ75513.1"/>
    <property type="molecule type" value="Genomic_DNA"/>
</dbReference>
<evidence type="ECO:0000256" key="9">
    <source>
        <dbReference type="ARBA" id="ARBA00023568"/>
    </source>
</evidence>
<dbReference type="GO" id="GO:0034737">
    <property type="term" value="F:ergosterol O-acyltransferase activity"/>
    <property type="evidence" value="ECO:0007669"/>
    <property type="project" value="TreeGrafter"/>
</dbReference>
<evidence type="ECO:0000256" key="5">
    <source>
        <dbReference type="ARBA" id="ARBA00022824"/>
    </source>
</evidence>
<feature type="transmembrane region" description="Helical" evidence="11">
    <location>
        <begin position="639"/>
        <end position="661"/>
    </location>
</feature>
<sequence length="662" mass="75368">MASTDGATADEDRPLMAPLTGRANGHGNGHAATASDRQPHSLAEALHEAGVHLNGSSTAGSETPSEEDYDENIRPSYASGVSAAAASRPQTRRRKQDATKTELPPAKKGRLANIIRDESGLHIIPDNDQGIQELLRRSPLRSKDPKSAKKLTKFGNLTYTQQLSVFDPHNVVATNSPFHGFYTLFWLSVGLFVFKISANNWRQYGTPLGSQEILRTMFSRDVIVLLLSDGVMCGLTGVSWVIQKLVFRGWLDWDGWGWIVQNIWQTTFLAGVVAWTLIRDWPWTHTVFFVLHGLAMLMKQHSYAFYNGHLSTVYRQRLYLLAKLKQLERVHPSPDECSTAPAASTIDTTRLDAPPSAAERRHSLAQLPNTERDIDRISSAIASRQPLDDEQIRLFERVVKWEVDALADELRGTARDASKAYPNNLTFLSHYKWIPLPTVVYEIEYPQTDSIDWAYVAEKTAALVGVIFVMIQVSQYAIYPVWLKTVQMKEQGLSLADQFKEFPWLYGDLIFPLMMEYLLAWYLIWETVLNILAELTFFADRSFYGPWWNCVSWDQFARLWNQPVHFFLLRHVYHSSISSMKVNKHTATLITFFLSACVHELVMLCLFKKLRGYLLALQMFQLPLVRLGRTKWLRGRQTLGNVLFWLGVFTGPSLLCSLYFIL</sequence>
<evidence type="ECO:0000313" key="13">
    <source>
        <dbReference type="Proteomes" id="UP000078240"/>
    </source>
</evidence>
<keyword evidence="3 12" id="KW-0808">Transferase</keyword>
<organism evidence="12 13">
    <name type="scientific">Purpureocillium lilacinum</name>
    <name type="common">Paecilomyces lilacinus</name>
    <dbReference type="NCBI Taxonomy" id="33203"/>
    <lineage>
        <taxon>Eukaryota</taxon>
        <taxon>Fungi</taxon>
        <taxon>Dikarya</taxon>
        <taxon>Ascomycota</taxon>
        <taxon>Pezizomycotina</taxon>
        <taxon>Sordariomycetes</taxon>
        <taxon>Hypocreomycetidae</taxon>
        <taxon>Hypocreales</taxon>
        <taxon>Ophiocordycipitaceae</taxon>
        <taxon>Purpureocillium</taxon>
    </lineage>
</organism>
<feature type="transmembrane region" description="Helical" evidence="11">
    <location>
        <begin position="502"/>
        <end position="524"/>
    </location>
</feature>
<protein>
    <submittedName>
        <fullName evidence="12">Acyl-CoA/sterol acyltransferase</fullName>
    </submittedName>
</protein>
<keyword evidence="4 11" id="KW-0812">Transmembrane</keyword>
<evidence type="ECO:0000256" key="6">
    <source>
        <dbReference type="ARBA" id="ARBA00022989"/>
    </source>
</evidence>
<feature type="compositionally biased region" description="Low complexity" evidence="10">
    <location>
        <begin position="20"/>
        <end position="34"/>
    </location>
</feature>
<evidence type="ECO:0000256" key="11">
    <source>
        <dbReference type="SAM" id="Phobius"/>
    </source>
</evidence>
<evidence type="ECO:0000256" key="7">
    <source>
        <dbReference type="ARBA" id="ARBA00023136"/>
    </source>
</evidence>
<keyword evidence="6 11" id="KW-1133">Transmembrane helix</keyword>
<comment type="similarity">
    <text evidence="2">Belongs to the membrane-bound acyltransferase family. Sterol o-acyltransferase subfamily.</text>
</comment>
<evidence type="ECO:0000256" key="3">
    <source>
        <dbReference type="ARBA" id="ARBA00022679"/>
    </source>
</evidence>
<keyword evidence="7 11" id="KW-0472">Membrane</keyword>
<evidence type="ECO:0000256" key="2">
    <source>
        <dbReference type="ARBA" id="ARBA00009010"/>
    </source>
</evidence>
<feature type="transmembrane region" description="Helical" evidence="11">
    <location>
        <begin position="222"/>
        <end position="243"/>
    </location>
</feature>
<keyword evidence="8 12" id="KW-0012">Acyltransferase</keyword>
<keyword evidence="5" id="KW-0256">Endoplasmic reticulum</keyword>